<keyword evidence="3" id="KW-1185">Reference proteome</keyword>
<name>A0A4Z2G8V5_9TELE</name>
<feature type="region of interest" description="Disordered" evidence="1">
    <location>
        <begin position="1"/>
        <end position="47"/>
    </location>
</feature>
<protein>
    <submittedName>
        <fullName evidence="2">Uncharacterized protein</fullName>
    </submittedName>
</protein>
<accession>A0A4Z2G8V5</accession>
<comment type="caution">
    <text evidence="2">The sequence shown here is derived from an EMBL/GenBank/DDBJ whole genome shotgun (WGS) entry which is preliminary data.</text>
</comment>
<dbReference type="Proteomes" id="UP000314294">
    <property type="component" value="Unassembled WGS sequence"/>
</dbReference>
<organism evidence="2 3">
    <name type="scientific">Liparis tanakae</name>
    <name type="common">Tanaka's snailfish</name>
    <dbReference type="NCBI Taxonomy" id="230148"/>
    <lineage>
        <taxon>Eukaryota</taxon>
        <taxon>Metazoa</taxon>
        <taxon>Chordata</taxon>
        <taxon>Craniata</taxon>
        <taxon>Vertebrata</taxon>
        <taxon>Euteleostomi</taxon>
        <taxon>Actinopterygii</taxon>
        <taxon>Neopterygii</taxon>
        <taxon>Teleostei</taxon>
        <taxon>Neoteleostei</taxon>
        <taxon>Acanthomorphata</taxon>
        <taxon>Eupercaria</taxon>
        <taxon>Perciformes</taxon>
        <taxon>Cottioidei</taxon>
        <taxon>Cottales</taxon>
        <taxon>Liparidae</taxon>
        <taxon>Liparis</taxon>
    </lineage>
</organism>
<feature type="compositionally biased region" description="Low complexity" evidence="1">
    <location>
        <begin position="12"/>
        <end position="42"/>
    </location>
</feature>
<proteinExistence type="predicted"/>
<dbReference type="EMBL" id="SRLO01000635">
    <property type="protein sequence ID" value="TNN49969.1"/>
    <property type="molecule type" value="Genomic_DNA"/>
</dbReference>
<evidence type="ECO:0000313" key="3">
    <source>
        <dbReference type="Proteomes" id="UP000314294"/>
    </source>
</evidence>
<evidence type="ECO:0000256" key="1">
    <source>
        <dbReference type="SAM" id="MobiDB-lite"/>
    </source>
</evidence>
<evidence type="ECO:0000313" key="2">
    <source>
        <dbReference type="EMBL" id="TNN49969.1"/>
    </source>
</evidence>
<gene>
    <name evidence="2" type="ORF">EYF80_039847</name>
</gene>
<dbReference type="AlphaFoldDB" id="A0A4Z2G8V5"/>
<sequence>MSPWKNTTCRLRPSSSSSSGPAAARWSASGRSSSRSFTRRGSYPGTESSFWSLCRGLPARALRLADALSPGASGDDVAEVMLLWATAARGAASTLKKSGIYYGVFLPNSHVIRSLRGYGLTAAETSGVLGPRREVDESAVKHCNTSTQVVEVVVLPLALHGVTMGFSSCSPPETEARIFRTT</sequence>
<reference evidence="2 3" key="1">
    <citation type="submission" date="2019-03" db="EMBL/GenBank/DDBJ databases">
        <title>First draft genome of Liparis tanakae, snailfish: a comprehensive survey of snailfish specific genes.</title>
        <authorList>
            <person name="Kim W."/>
            <person name="Song I."/>
            <person name="Jeong J.-H."/>
            <person name="Kim D."/>
            <person name="Kim S."/>
            <person name="Ryu S."/>
            <person name="Song J.Y."/>
            <person name="Lee S.K."/>
        </authorList>
    </citation>
    <scope>NUCLEOTIDE SEQUENCE [LARGE SCALE GENOMIC DNA]</scope>
    <source>
        <tissue evidence="2">Muscle</tissue>
    </source>
</reference>